<evidence type="ECO:0000256" key="2">
    <source>
        <dbReference type="SAM" id="Phobius"/>
    </source>
</evidence>
<proteinExistence type="predicted"/>
<dbReference type="GO" id="GO:0005886">
    <property type="term" value="C:plasma membrane"/>
    <property type="evidence" value="ECO:0007669"/>
    <property type="project" value="TreeGrafter"/>
</dbReference>
<dbReference type="Proteomes" id="UP000706333">
    <property type="component" value="Unassembled WGS sequence"/>
</dbReference>
<dbReference type="EMBL" id="NHSD01000130">
    <property type="protein sequence ID" value="MBK5926467.1"/>
    <property type="molecule type" value="Genomic_DNA"/>
</dbReference>
<gene>
    <name evidence="3" type="ORF">CCR87_03700</name>
</gene>
<evidence type="ECO:0008006" key="5">
    <source>
        <dbReference type="Google" id="ProtNLM"/>
    </source>
</evidence>
<keyword evidence="2" id="KW-1133">Transmembrane helix</keyword>
<dbReference type="InterPro" id="IPR002528">
    <property type="entry name" value="MATE_fam"/>
</dbReference>
<reference evidence="3" key="1">
    <citation type="submission" date="2017-05" db="EMBL/GenBank/DDBJ databases">
        <authorList>
            <person name="Imhoff J.F."/>
            <person name="Rahn T."/>
            <person name="Kuenzel S."/>
            <person name="Neulinger S.C."/>
        </authorList>
    </citation>
    <scope>NUCLEOTIDE SEQUENCE</scope>
    <source>
        <strain evidence="3">LMG 28126</strain>
    </source>
</reference>
<accession>A0A934TIJ4</accession>
<protein>
    <recommendedName>
        <fullName evidence="5">Multidrug resistance protein NorM</fullName>
    </recommendedName>
</protein>
<comment type="caution">
    <text evidence="3">The sequence shown here is derived from an EMBL/GenBank/DDBJ whole genome shotgun (WGS) entry which is preliminary data.</text>
</comment>
<feature type="transmembrane region" description="Helical" evidence="2">
    <location>
        <begin position="37"/>
        <end position="64"/>
    </location>
</feature>
<dbReference type="InterPro" id="IPR050222">
    <property type="entry name" value="MATE_MdtK"/>
</dbReference>
<dbReference type="Pfam" id="PF01554">
    <property type="entry name" value="MatE"/>
    <property type="match status" value="1"/>
</dbReference>
<sequence length="130" mass="13478">MALSLGFALATVGLFLTVPDALVGVFLGPDEPQRAAVIAVGAGLLAVAALFQLFDAAQVVVLGLLRGIQDTRVPMILAGVSYWLVGVPLSWVLAFPLGLGPAGIWLGMALGLAVAGITMSARFLRRCHRI</sequence>
<dbReference type="PANTHER" id="PTHR43298">
    <property type="entry name" value="MULTIDRUG RESISTANCE PROTEIN NORM-RELATED"/>
    <property type="match status" value="1"/>
</dbReference>
<keyword evidence="2" id="KW-0472">Membrane</keyword>
<name>A0A934TIJ4_9RHOB</name>
<evidence type="ECO:0000256" key="1">
    <source>
        <dbReference type="ARBA" id="ARBA00022448"/>
    </source>
</evidence>
<dbReference type="GO" id="GO:0015297">
    <property type="term" value="F:antiporter activity"/>
    <property type="evidence" value="ECO:0007669"/>
    <property type="project" value="InterPro"/>
</dbReference>
<organism evidence="3 4">
    <name type="scientific">Rhodobaculum claviforme</name>
    <dbReference type="NCBI Taxonomy" id="1549854"/>
    <lineage>
        <taxon>Bacteria</taxon>
        <taxon>Pseudomonadati</taxon>
        <taxon>Pseudomonadota</taxon>
        <taxon>Alphaproteobacteria</taxon>
        <taxon>Rhodobacterales</taxon>
        <taxon>Paracoccaceae</taxon>
        <taxon>Rhodobaculum</taxon>
    </lineage>
</organism>
<dbReference type="PANTHER" id="PTHR43298:SF2">
    <property type="entry name" value="FMN_FAD EXPORTER YEEO-RELATED"/>
    <property type="match status" value="1"/>
</dbReference>
<keyword evidence="2" id="KW-0812">Transmembrane</keyword>
<keyword evidence="1" id="KW-0813">Transport</keyword>
<evidence type="ECO:0000313" key="3">
    <source>
        <dbReference type="EMBL" id="MBK5926467.1"/>
    </source>
</evidence>
<keyword evidence="4" id="KW-1185">Reference proteome</keyword>
<feature type="transmembrane region" description="Helical" evidence="2">
    <location>
        <begin position="103"/>
        <end position="124"/>
    </location>
</feature>
<dbReference type="GO" id="GO:0042910">
    <property type="term" value="F:xenobiotic transmembrane transporter activity"/>
    <property type="evidence" value="ECO:0007669"/>
    <property type="project" value="InterPro"/>
</dbReference>
<evidence type="ECO:0000313" key="4">
    <source>
        <dbReference type="Proteomes" id="UP000706333"/>
    </source>
</evidence>
<dbReference type="AlphaFoldDB" id="A0A934TIJ4"/>
<reference evidence="3" key="2">
    <citation type="journal article" date="2020" name="Microorganisms">
        <title>Osmotic Adaptation and Compatible Solute Biosynthesis of Phototrophic Bacteria as Revealed from Genome Analyses.</title>
        <authorList>
            <person name="Imhoff J.F."/>
            <person name="Rahn T."/>
            <person name="Kunzel S."/>
            <person name="Keller A."/>
            <person name="Neulinger S.C."/>
        </authorList>
    </citation>
    <scope>NUCLEOTIDE SEQUENCE</scope>
    <source>
        <strain evidence="3">LMG 28126</strain>
    </source>
</reference>
<feature type="transmembrane region" description="Helical" evidence="2">
    <location>
        <begin position="76"/>
        <end position="97"/>
    </location>
</feature>